<organism evidence="2 3">
    <name type="scientific">Mycoplasma zalophi</name>
    <dbReference type="NCBI Taxonomy" id="191287"/>
    <lineage>
        <taxon>Bacteria</taxon>
        <taxon>Bacillati</taxon>
        <taxon>Mycoplasmatota</taxon>
        <taxon>Mollicutes</taxon>
        <taxon>Mycoplasmataceae</taxon>
        <taxon>Mycoplasma</taxon>
    </lineage>
</organism>
<keyword evidence="1" id="KW-0812">Transmembrane</keyword>
<feature type="transmembrane region" description="Helical" evidence="1">
    <location>
        <begin position="158"/>
        <end position="177"/>
    </location>
</feature>
<keyword evidence="1" id="KW-1133">Transmembrane helix</keyword>
<feature type="transmembrane region" description="Helical" evidence="1">
    <location>
        <begin position="342"/>
        <end position="365"/>
    </location>
</feature>
<dbReference type="InterPro" id="IPR004695">
    <property type="entry name" value="SLAC1/Mae1/Ssu1/TehA"/>
</dbReference>
<evidence type="ECO:0000313" key="2">
    <source>
        <dbReference type="EMBL" id="MBU4692274.1"/>
    </source>
</evidence>
<dbReference type="RefSeq" id="WP_216488698.1">
    <property type="nucleotide sequence ID" value="NZ_JAHMHH010000001.1"/>
</dbReference>
<keyword evidence="3" id="KW-1185">Reference proteome</keyword>
<dbReference type="EMBL" id="JAHMHH010000001">
    <property type="protein sequence ID" value="MBU4692274.1"/>
    <property type="molecule type" value="Genomic_DNA"/>
</dbReference>
<feature type="transmembrane region" description="Helical" evidence="1">
    <location>
        <begin position="12"/>
        <end position="36"/>
    </location>
</feature>
<feature type="transmembrane region" description="Helical" evidence="1">
    <location>
        <begin position="90"/>
        <end position="111"/>
    </location>
</feature>
<evidence type="ECO:0000313" key="3">
    <source>
        <dbReference type="Proteomes" id="UP000718793"/>
    </source>
</evidence>
<feature type="transmembrane region" description="Helical" evidence="1">
    <location>
        <begin position="42"/>
        <end position="69"/>
    </location>
</feature>
<proteinExistence type="predicted"/>
<feature type="transmembrane region" description="Helical" evidence="1">
    <location>
        <begin position="123"/>
        <end position="146"/>
    </location>
</feature>
<feature type="transmembrane region" description="Helical" evidence="1">
    <location>
        <begin position="189"/>
        <end position="213"/>
    </location>
</feature>
<dbReference type="Proteomes" id="UP000718793">
    <property type="component" value="Unassembled WGS sequence"/>
</dbReference>
<protein>
    <recommendedName>
        <fullName evidence="4">C4-dicarboxylate ABC transporter</fullName>
    </recommendedName>
</protein>
<sequence>MIKSFLKNVPLSLSGVIAGTMGFAMFIVSFIEHYAIKSTQNIAFFLLHFNLFIVASCIIIASLYCFLLITKYIIDKKQFIKDIKNPKTSGSVAIIFLSICIILNAIAWIINHYVSDYSLRSNLLIFPSILLLIVVCIQIIFVFIFLKHIIFKKETIYKEAYGSWFVVLIGLTISSGYSNNFGDHISLYFFQILWLMSFVFFIFVFPWVLYKFLFLGHKDDQDIPSMTIIAGPANILIVGFFTSFDPKRNSIIHNISEKLMFYDTLNLTVTPLNNESFFNTVSPFLIIMAAFSYILYFIIGLKVITLTKYSQFWAPLTFPGIVVASAIFKINNYYFIENSYTYIVLTILMLIIFTTASLITLLVNVKHILLLNKLMKKIKMETYAKKTK</sequence>
<name>A0ABS6DPM3_9MOLU</name>
<feature type="transmembrane region" description="Helical" evidence="1">
    <location>
        <begin position="281"/>
        <end position="304"/>
    </location>
</feature>
<evidence type="ECO:0008006" key="4">
    <source>
        <dbReference type="Google" id="ProtNLM"/>
    </source>
</evidence>
<keyword evidence="1" id="KW-0472">Membrane</keyword>
<dbReference type="Pfam" id="PF03595">
    <property type="entry name" value="SLAC1"/>
    <property type="match status" value="1"/>
</dbReference>
<feature type="transmembrane region" description="Helical" evidence="1">
    <location>
        <begin position="316"/>
        <end position="336"/>
    </location>
</feature>
<comment type="caution">
    <text evidence="2">The sequence shown here is derived from an EMBL/GenBank/DDBJ whole genome shotgun (WGS) entry which is preliminary data.</text>
</comment>
<feature type="transmembrane region" description="Helical" evidence="1">
    <location>
        <begin position="225"/>
        <end position="244"/>
    </location>
</feature>
<reference evidence="2" key="1">
    <citation type="submission" date="2021-06" db="EMBL/GenBank/DDBJ databases">
        <title>Novel Mycoplasma species detected in California sea lions (Zalophus californianus) from the USA.</title>
        <authorList>
            <person name="Volokhov D.V."/>
            <person name="Furtak V.A."/>
            <person name="Zagorodnyaya T.A."/>
        </authorList>
    </citation>
    <scope>NUCLEOTIDE SEQUENCE [LARGE SCALE GENOMIC DNA]</scope>
    <source>
        <strain evidence="2">CSL 5346</strain>
    </source>
</reference>
<evidence type="ECO:0000256" key="1">
    <source>
        <dbReference type="SAM" id="Phobius"/>
    </source>
</evidence>
<accession>A0ABS6DPM3</accession>
<gene>
    <name evidence="2" type="ORF">KQ875_01520</name>
</gene>